<dbReference type="InterPro" id="IPR003598">
    <property type="entry name" value="Ig_sub2"/>
</dbReference>
<feature type="domain" description="Fibronectin type-III" evidence="9">
    <location>
        <begin position="713"/>
        <end position="807"/>
    </location>
</feature>
<dbReference type="EMBL" id="CAJPWZ010001063">
    <property type="protein sequence ID" value="CAG2206822.1"/>
    <property type="molecule type" value="Genomic_DNA"/>
</dbReference>
<dbReference type="InterPro" id="IPR007110">
    <property type="entry name" value="Ig-like_dom"/>
</dbReference>
<comment type="caution">
    <text evidence="10">The sequence shown here is derived from an EMBL/GenBank/DDBJ whole genome shotgun (WGS) entry which is preliminary data.</text>
</comment>
<evidence type="ECO:0000256" key="5">
    <source>
        <dbReference type="SAM" id="MobiDB-lite"/>
    </source>
</evidence>
<feature type="domain" description="Ig-like" evidence="8">
    <location>
        <begin position="220"/>
        <end position="293"/>
    </location>
</feature>
<feature type="domain" description="Ig-like" evidence="8">
    <location>
        <begin position="133"/>
        <end position="210"/>
    </location>
</feature>
<feature type="chain" id="PRO_5036434822" description="Hemicentin-1-like" evidence="7">
    <location>
        <begin position="23"/>
        <end position="1007"/>
    </location>
</feature>
<feature type="domain" description="Ig-like" evidence="8">
    <location>
        <begin position="622"/>
        <end position="704"/>
    </location>
</feature>
<keyword evidence="3" id="KW-0325">Glycoprotein</keyword>
<evidence type="ECO:0000256" key="3">
    <source>
        <dbReference type="ARBA" id="ARBA00023180"/>
    </source>
</evidence>
<proteinExistence type="predicted"/>
<evidence type="ECO:0000313" key="10">
    <source>
        <dbReference type="EMBL" id="CAG2206821.1"/>
    </source>
</evidence>
<dbReference type="CDD" id="cd00063">
    <property type="entry name" value="FN3"/>
    <property type="match status" value="1"/>
</dbReference>
<keyword evidence="6" id="KW-0472">Membrane</keyword>
<dbReference type="PANTHER" id="PTHR44337">
    <property type="entry name" value="CARCINOEMBRYONIC ANTIGEN-RELATED CELL ADHESION MOLECULE 8"/>
    <property type="match status" value="1"/>
</dbReference>
<evidence type="ECO:0000256" key="6">
    <source>
        <dbReference type="SAM" id="Phobius"/>
    </source>
</evidence>
<evidence type="ECO:0000256" key="1">
    <source>
        <dbReference type="ARBA" id="ARBA00022729"/>
    </source>
</evidence>
<dbReference type="InterPro" id="IPR036179">
    <property type="entry name" value="Ig-like_dom_sf"/>
</dbReference>
<keyword evidence="1 7" id="KW-0732">Signal</keyword>
<dbReference type="SMART" id="SM00408">
    <property type="entry name" value="IGc2"/>
    <property type="match status" value="7"/>
</dbReference>
<dbReference type="InterPro" id="IPR052598">
    <property type="entry name" value="IgSF_CEA-related"/>
</dbReference>
<dbReference type="InterPro" id="IPR003961">
    <property type="entry name" value="FN3_dom"/>
</dbReference>
<organism evidence="10 11">
    <name type="scientific">Mytilus edulis</name>
    <name type="common">Blue mussel</name>
    <dbReference type="NCBI Taxonomy" id="6550"/>
    <lineage>
        <taxon>Eukaryota</taxon>
        <taxon>Metazoa</taxon>
        <taxon>Spiralia</taxon>
        <taxon>Lophotrochozoa</taxon>
        <taxon>Mollusca</taxon>
        <taxon>Bivalvia</taxon>
        <taxon>Autobranchia</taxon>
        <taxon>Pteriomorphia</taxon>
        <taxon>Mytilida</taxon>
        <taxon>Mytiloidea</taxon>
        <taxon>Mytilidae</taxon>
        <taxon>Mytilinae</taxon>
        <taxon>Mytilus</taxon>
    </lineage>
</organism>
<dbReference type="InterPro" id="IPR013783">
    <property type="entry name" value="Ig-like_fold"/>
</dbReference>
<dbReference type="PROSITE" id="PS50835">
    <property type="entry name" value="IG_LIKE"/>
    <property type="match status" value="7"/>
</dbReference>
<keyword evidence="4" id="KW-0393">Immunoglobulin domain</keyword>
<keyword evidence="6" id="KW-1133">Transmembrane helix</keyword>
<evidence type="ECO:0000256" key="7">
    <source>
        <dbReference type="SAM" id="SignalP"/>
    </source>
</evidence>
<dbReference type="InterPro" id="IPR036116">
    <property type="entry name" value="FN3_sf"/>
</dbReference>
<sequence>MTCVPCLLTTLIACILTGHVISIELSVTPDYILSGNTLALSCSVEKNVSDPWVTFHKDSILIGFIRSCTENGLTSCSLTTKCDCDINSNTYIWNYTPSNENVNTATFNCTMGGSQSDRITVNKAELSDVTISPAAPVINATENTTVENIRCTALCWPNCSFIWTGPNGFISYGDTFRLSNIQRSSSGLYRCRATNVVGTNYSSFIDIKVQHSPDKISLFPSITNYTMMEGRSINVTCSAVCEPACDFEWTHPNEAKYQVSTLQIESLKRTDNGTYTCRAYNMLGYQESAIVVTINFGPNAIFLSPSNSNYTKKEGDVLGSIMCSADCNPACSFTWIYPDGTKQYNASLNIYPLQKNHDGMYTCKGFNDIGYKENTVMLTVNYSPDKISLLPTITNYTKTEGDSISVECSALCEPACDFEWTFPNETKYQVSTLQIESLKQTDNGTYTCRAYNTLGYKESAIMVTINYVPNAIVLSPSDSNYTKKEGDVLSIVCSADCNPACSFTWTYPDGTKHHSPSLNRYQLQKNHEGIYKCRAFNVVGFKEESITVTINYDPGNRDITCSANCKPSCTFGWTYPDGTKYSGSTLGIGRLNRTHAGVYKCIGYNHIGSSEKTITVAVNYPPESMRLSPTNTPFIVREFTTFSVTCEADCRPTCSYKWTGQNTWTSANKYLTLTSIRRTATGSYICRARNIIISSYRYAETSVSIIVHTFPTKAANITAICTGSTTVSIAWIGDMTVFPRQNYELHYRTSSKPSKTLSISNSTNQQNIYLIHVQNLNPLTKYMFKIVADNYLGHVDSEEVSCTTLASEAEDSEVNGALIGGVILISLAVLMFAVMITLILMYRFRRNTEGTQSQSCIHECFTKIFRSSKDNEGIYENTQPASECGNLESNGKKDSKVAAKNKTENTYEPIQRGKSDRQQYTKIQVPAVKTADKKDSRVPAKNNSENTYEPIQSRQPHTTIPVPNVKAADLRRPLNPQYVNIEGNTKTNPDEKIALRPLAKLRPIRKT</sequence>
<feature type="region of interest" description="Disordered" evidence="5">
    <location>
        <begin position="927"/>
        <end position="959"/>
    </location>
</feature>
<dbReference type="Pfam" id="PF13895">
    <property type="entry name" value="Ig_2"/>
    <property type="match status" value="1"/>
</dbReference>
<evidence type="ECO:0000259" key="8">
    <source>
        <dbReference type="PROSITE" id="PS50835"/>
    </source>
</evidence>
<gene>
    <name evidence="10" type="ORF">MEDL_21127</name>
</gene>
<dbReference type="EMBL" id="CAJPWZ010001063">
    <property type="protein sequence ID" value="CAG2206821.1"/>
    <property type="molecule type" value="Genomic_DNA"/>
</dbReference>
<dbReference type="OrthoDB" id="6078854at2759"/>
<dbReference type="SUPFAM" id="SSF48726">
    <property type="entry name" value="Immunoglobulin"/>
    <property type="match status" value="7"/>
</dbReference>
<dbReference type="SMART" id="SM00409">
    <property type="entry name" value="IG"/>
    <property type="match status" value="7"/>
</dbReference>
<evidence type="ECO:0000256" key="2">
    <source>
        <dbReference type="ARBA" id="ARBA00023157"/>
    </source>
</evidence>
<dbReference type="PROSITE" id="PS50853">
    <property type="entry name" value="FN3"/>
    <property type="match status" value="1"/>
</dbReference>
<keyword evidence="11" id="KW-1185">Reference proteome</keyword>
<dbReference type="Gene3D" id="2.60.40.10">
    <property type="entry name" value="Immunoglobulins"/>
    <property type="match status" value="8"/>
</dbReference>
<dbReference type="Pfam" id="PF13927">
    <property type="entry name" value="Ig_3"/>
    <property type="match status" value="2"/>
</dbReference>
<dbReference type="InterPro" id="IPR003599">
    <property type="entry name" value="Ig_sub"/>
</dbReference>
<evidence type="ECO:0008006" key="12">
    <source>
        <dbReference type="Google" id="ProtNLM"/>
    </source>
</evidence>
<name>A0A8S3RBS9_MYTED</name>
<keyword evidence="6" id="KW-0812">Transmembrane</keyword>
<dbReference type="Proteomes" id="UP000683360">
    <property type="component" value="Unassembled WGS sequence"/>
</dbReference>
<evidence type="ECO:0000256" key="4">
    <source>
        <dbReference type="ARBA" id="ARBA00023319"/>
    </source>
</evidence>
<evidence type="ECO:0000313" key="11">
    <source>
        <dbReference type="Proteomes" id="UP000683360"/>
    </source>
</evidence>
<keyword evidence="2" id="KW-1015">Disulfide bond</keyword>
<dbReference type="PANTHER" id="PTHR44337:SF20">
    <property type="entry name" value="CARCINOEMBRYONIC ANTIGEN-RELATED CELL ADHESION MOLECULE 5-RELATED"/>
    <property type="match status" value="1"/>
</dbReference>
<reference evidence="10" key="1">
    <citation type="submission" date="2021-03" db="EMBL/GenBank/DDBJ databases">
        <authorList>
            <person name="Bekaert M."/>
        </authorList>
    </citation>
    <scope>NUCLEOTIDE SEQUENCE</scope>
</reference>
<feature type="compositionally biased region" description="Polar residues" evidence="5">
    <location>
        <begin position="941"/>
        <end position="958"/>
    </location>
</feature>
<feature type="domain" description="Ig-like" evidence="8">
    <location>
        <begin position="559"/>
        <end position="615"/>
    </location>
</feature>
<feature type="signal peptide" evidence="7">
    <location>
        <begin position="1"/>
        <end position="22"/>
    </location>
</feature>
<feature type="domain" description="Ig-like" evidence="8">
    <location>
        <begin position="391"/>
        <end position="464"/>
    </location>
</feature>
<feature type="transmembrane region" description="Helical" evidence="6">
    <location>
        <begin position="817"/>
        <end position="842"/>
    </location>
</feature>
<accession>A0A8S3RBS9</accession>
<dbReference type="SUPFAM" id="SSF49265">
    <property type="entry name" value="Fibronectin type III"/>
    <property type="match status" value="1"/>
</dbReference>
<protein>
    <recommendedName>
        <fullName evidence="12">Hemicentin-1-like</fullName>
    </recommendedName>
</protein>
<evidence type="ECO:0000259" key="9">
    <source>
        <dbReference type="PROSITE" id="PS50853"/>
    </source>
</evidence>
<feature type="domain" description="Ig-like" evidence="8">
    <location>
        <begin position="469"/>
        <end position="549"/>
    </location>
</feature>
<dbReference type="AlphaFoldDB" id="A0A8S3RBS9"/>
<feature type="domain" description="Ig-like" evidence="8">
    <location>
        <begin position="298"/>
        <end position="379"/>
    </location>
</feature>